<sequence>MIPKDAHISLVIPKDTHISLVILKDAHISLVIPKDTHISQGIPKDTVPVSPLLSPRLATRLGTARGTGCVGWRTEEKEVGEGSDWIEEEQAIEGRDGRQSTGCVRQRGGSEMGRPRTTVCWRCEADDFRDGETTTETEMEAAVCRNEEQWRKKSTSLYIMKEWKQIVDIAQAYLEKASKCMKSGLIRNHQDLNDKQRNDCVRSFIDLKHKEDREVEEILAE</sequence>
<reference evidence="2 3" key="1">
    <citation type="submission" date="2019-08" db="EMBL/GenBank/DDBJ databases">
        <title>Draft genome sequences of two oriental melons (Cucumis melo L. var makuwa).</title>
        <authorList>
            <person name="Kwon S.-Y."/>
        </authorList>
    </citation>
    <scope>NUCLEOTIDE SEQUENCE [LARGE SCALE GENOMIC DNA]</scope>
    <source>
        <strain evidence="3">cv. Chang Bougi</strain>
        <tissue evidence="2">Leaf</tissue>
    </source>
</reference>
<protein>
    <submittedName>
        <fullName evidence="2">Uncharacterized protein</fullName>
    </submittedName>
</protein>
<dbReference type="Proteomes" id="UP000321947">
    <property type="component" value="Unassembled WGS sequence"/>
</dbReference>
<organism evidence="2 3">
    <name type="scientific">Cucumis melo var. makuwa</name>
    <name type="common">Oriental melon</name>
    <dbReference type="NCBI Taxonomy" id="1194695"/>
    <lineage>
        <taxon>Eukaryota</taxon>
        <taxon>Viridiplantae</taxon>
        <taxon>Streptophyta</taxon>
        <taxon>Embryophyta</taxon>
        <taxon>Tracheophyta</taxon>
        <taxon>Spermatophyta</taxon>
        <taxon>Magnoliopsida</taxon>
        <taxon>eudicotyledons</taxon>
        <taxon>Gunneridae</taxon>
        <taxon>Pentapetalae</taxon>
        <taxon>rosids</taxon>
        <taxon>fabids</taxon>
        <taxon>Cucurbitales</taxon>
        <taxon>Cucurbitaceae</taxon>
        <taxon>Benincaseae</taxon>
        <taxon>Cucumis</taxon>
    </lineage>
</organism>
<feature type="region of interest" description="Disordered" evidence="1">
    <location>
        <begin position="91"/>
        <end position="110"/>
    </location>
</feature>
<evidence type="ECO:0000256" key="1">
    <source>
        <dbReference type="SAM" id="MobiDB-lite"/>
    </source>
</evidence>
<dbReference type="AlphaFoldDB" id="A0A5D3DSD7"/>
<name>A0A5D3DSD7_CUCMM</name>
<comment type="caution">
    <text evidence="2">The sequence shown here is derived from an EMBL/GenBank/DDBJ whole genome shotgun (WGS) entry which is preliminary data.</text>
</comment>
<proteinExistence type="predicted"/>
<dbReference type="EMBL" id="SSTD01003373">
    <property type="protein sequence ID" value="TYK26464.1"/>
    <property type="molecule type" value="Genomic_DNA"/>
</dbReference>
<evidence type="ECO:0000313" key="3">
    <source>
        <dbReference type="Proteomes" id="UP000321947"/>
    </source>
</evidence>
<accession>A0A5D3DSD7</accession>
<evidence type="ECO:0000313" key="2">
    <source>
        <dbReference type="EMBL" id="TYK26464.1"/>
    </source>
</evidence>
<gene>
    <name evidence="2" type="ORF">E5676_scaffold313G00250</name>
</gene>